<evidence type="ECO:0000259" key="2">
    <source>
        <dbReference type="Pfam" id="PF01939"/>
    </source>
</evidence>
<dbReference type="InParanoid" id="H1Z1E1"/>
<dbReference type="GO" id="GO:0004519">
    <property type="term" value="F:endonuclease activity"/>
    <property type="evidence" value="ECO:0007669"/>
    <property type="project" value="InterPro"/>
</dbReference>
<accession>H1Z1E1</accession>
<name>H1Z1E1_9EURY</name>
<evidence type="ECO:0000313" key="4">
    <source>
        <dbReference type="Proteomes" id="UP000005741"/>
    </source>
</evidence>
<feature type="domain" description="Endonuclease NucS C-terminal" evidence="2">
    <location>
        <begin position="60"/>
        <end position="133"/>
    </location>
</feature>
<dbReference type="OrthoDB" id="146811at2157"/>
<dbReference type="InterPro" id="IPR048301">
    <property type="entry name" value="NucS_C"/>
</dbReference>
<organism evidence="3 4">
    <name type="scientific">Methanoplanus limicola DSM 2279</name>
    <dbReference type="NCBI Taxonomy" id="937775"/>
    <lineage>
        <taxon>Archaea</taxon>
        <taxon>Methanobacteriati</taxon>
        <taxon>Methanobacteriota</taxon>
        <taxon>Stenosarchaea group</taxon>
        <taxon>Methanomicrobia</taxon>
        <taxon>Methanomicrobiales</taxon>
        <taxon>Methanomicrobiaceae</taxon>
        <taxon>Methanoplanus</taxon>
    </lineage>
</organism>
<evidence type="ECO:0000313" key="3">
    <source>
        <dbReference type="EMBL" id="EHQ36288.1"/>
    </source>
</evidence>
<dbReference type="AlphaFoldDB" id="H1Z1E1"/>
<dbReference type="Pfam" id="PF01939">
    <property type="entry name" value="NucS_C"/>
    <property type="match status" value="1"/>
</dbReference>
<feature type="region of interest" description="Disordered" evidence="1">
    <location>
        <begin position="21"/>
        <end position="46"/>
    </location>
</feature>
<dbReference type="Proteomes" id="UP000005741">
    <property type="component" value="Chromosome"/>
</dbReference>
<reference evidence="3 4" key="1">
    <citation type="submission" date="2011-10" db="EMBL/GenBank/DDBJ databases">
        <title>The Improved High-Quality Draft genome of Methanoplanus limicola DSM 2279.</title>
        <authorList>
            <consortium name="US DOE Joint Genome Institute (JGI-PGF)"/>
            <person name="Lucas S."/>
            <person name="Copeland A."/>
            <person name="Lapidus A."/>
            <person name="Glavina del Rio T."/>
            <person name="Dalin E."/>
            <person name="Tice H."/>
            <person name="Bruce D."/>
            <person name="Goodwin L."/>
            <person name="Pitluck S."/>
            <person name="Peters L."/>
            <person name="Mikhailova N."/>
            <person name="Lu M."/>
            <person name="Kyrpides N."/>
            <person name="Mavromatis K."/>
            <person name="Ivanova N."/>
            <person name="Markowitz V."/>
            <person name="Cheng J.-F."/>
            <person name="Hugenholtz P."/>
            <person name="Woyke T."/>
            <person name="Wu D."/>
            <person name="Wirth R."/>
            <person name="Brambilla E.-M."/>
            <person name="Klenk H.-P."/>
            <person name="Eisen J.A."/>
        </authorList>
    </citation>
    <scope>NUCLEOTIDE SEQUENCE [LARGE SCALE GENOMIC DNA]</scope>
    <source>
        <strain evidence="3 4">DSM 2279</strain>
    </source>
</reference>
<sequence length="364" mass="41404">MEQMNLKDTEKYIRSYLRLKDGDNPKYTTPGISETTSESEEKTDTKPYEPEIISDYFQPDLIIKDRNTIYYIEIKNRASLDAIAHLNFYCYLAAKKNKSNTDRIKIVPVLASKTIDTQNSKLAEEAGITTIKLPWDLVIKNQDVKFPATSRVKITSDKSWKVVSRLLKGQSSIRQISKKEGVSYGWAHKTINSLIDQNIAEKEDFSTRITDTKKILNGIAWERPMKNLLHKEIFVEFDNSFQAAVSITQNLDSAGIPHAFTGRTAGSLYTGYAFRHDTADIYLNKNDIKTFTDNFEYSYFTDENSGNPTVKLCIYIPDRDVFKETKIIESVRIVSPAVALLDLAGMGFGERDHTTELLKIYAGI</sequence>
<dbReference type="RefSeq" id="WP_004078544.1">
    <property type="nucleotide sequence ID" value="NZ_CM001436.1"/>
</dbReference>
<proteinExistence type="predicted"/>
<protein>
    <recommendedName>
        <fullName evidence="2">Endonuclease NucS C-terminal domain-containing protein</fullName>
    </recommendedName>
</protein>
<dbReference type="EMBL" id="CM001436">
    <property type="protein sequence ID" value="EHQ36288.1"/>
    <property type="molecule type" value="Genomic_DNA"/>
</dbReference>
<keyword evidence="4" id="KW-1185">Reference proteome</keyword>
<gene>
    <name evidence="3" type="ORF">Metlim_2227</name>
</gene>
<evidence type="ECO:0000256" key="1">
    <source>
        <dbReference type="SAM" id="MobiDB-lite"/>
    </source>
</evidence>
<dbReference type="HOGENOM" id="CLU_817879_0_0_2"/>